<reference evidence="3" key="1">
    <citation type="submission" date="2019-12" db="EMBL/GenBank/DDBJ databases">
        <authorList>
            <person name="Scholes J."/>
        </authorList>
    </citation>
    <scope>NUCLEOTIDE SEQUENCE</scope>
</reference>
<evidence type="ECO:0000313" key="4">
    <source>
        <dbReference type="Proteomes" id="UP001153555"/>
    </source>
</evidence>
<dbReference type="AlphaFoldDB" id="A0A9N7RMD1"/>
<protein>
    <submittedName>
        <fullName evidence="3">Uncharacterized protein</fullName>
    </submittedName>
</protein>
<feature type="compositionally biased region" description="Polar residues" evidence="1">
    <location>
        <begin position="23"/>
        <end position="33"/>
    </location>
</feature>
<feature type="region of interest" description="Disordered" evidence="1">
    <location>
        <begin position="23"/>
        <end position="49"/>
    </location>
</feature>
<feature type="compositionally biased region" description="Low complexity" evidence="1">
    <location>
        <begin position="34"/>
        <end position="49"/>
    </location>
</feature>
<keyword evidence="2" id="KW-0472">Membrane</keyword>
<feature type="compositionally biased region" description="Basic and acidic residues" evidence="1">
    <location>
        <begin position="156"/>
        <end position="172"/>
    </location>
</feature>
<sequence>MDELQKAYRSAVSQAQETTAKISSLASSLEKTNSASPSPSSSSGIGPPSYSLSADQSRLLLARPPRNFVSLWTCSKLCAVFFVAGIFVGYTLKKRVHENLGESFEKFEDISISGIATAPNLFCLFIVPITRNAHPTSDRPRLLTTASAAVSPPPRPVEHDNLMRRVQQEPKA</sequence>
<feature type="region of interest" description="Disordered" evidence="1">
    <location>
        <begin position="145"/>
        <end position="172"/>
    </location>
</feature>
<feature type="transmembrane region" description="Helical" evidence="2">
    <location>
        <begin position="110"/>
        <end position="129"/>
    </location>
</feature>
<organism evidence="3 4">
    <name type="scientific">Striga hermonthica</name>
    <name type="common">Purple witchweed</name>
    <name type="synonym">Buchnera hermonthica</name>
    <dbReference type="NCBI Taxonomy" id="68872"/>
    <lineage>
        <taxon>Eukaryota</taxon>
        <taxon>Viridiplantae</taxon>
        <taxon>Streptophyta</taxon>
        <taxon>Embryophyta</taxon>
        <taxon>Tracheophyta</taxon>
        <taxon>Spermatophyta</taxon>
        <taxon>Magnoliopsida</taxon>
        <taxon>eudicotyledons</taxon>
        <taxon>Gunneridae</taxon>
        <taxon>Pentapetalae</taxon>
        <taxon>asterids</taxon>
        <taxon>lamiids</taxon>
        <taxon>Lamiales</taxon>
        <taxon>Orobanchaceae</taxon>
        <taxon>Buchnereae</taxon>
        <taxon>Striga</taxon>
    </lineage>
</organism>
<keyword evidence="2" id="KW-1133">Transmembrane helix</keyword>
<dbReference type="OrthoDB" id="1726667at2759"/>
<proteinExistence type="predicted"/>
<comment type="caution">
    <text evidence="3">The sequence shown here is derived from an EMBL/GenBank/DDBJ whole genome shotgun (WGS) entry which is preliminary data.</text>
</comment>
<keyword evidence="2" id="KW-0812">Transmembrane</keyword>
<dbReference type="Proteomes" id="UP001153555">
    <property type="component" value="Unassembled WGS sequence"/>
</dbReference>
<feature type="transmembrane region" description="Helical" evidence="2">
    <location>
        <begin position="68"/>
        <end position="90"/>
    </location>
</feature>
<evidence type="ECO:0000313" key="3">
    <source>
        <dbReference type="EMBL" id="CAA0836864.1"/>
    </source>
</evidence>
<accession>A0A9N7RMD1</accession>
<name>A0A9N7RMD1_STRHE</name>
<evidence type="ECO:0000256" key="1">
    <source>
        <dbReference type="SAM" id="MobiDB-lite"/>
    </source>
</evidence>
<dbReference type="EMBL" id="CACSLK010030184">
    <property type="protein sequence ID" value="CAA0836864.1"/>
    <property type="molecule type" value="Genomic_DNA"/>
</dbReference>
<evidence type="ECO:0000256" key="2">
    <source>
        <dbReference type="SAM" id="Phobius"/>
    </source>
</evidence>
<keyword evidence="4" id="KW-1185">Reference proteome</keyword>
<gene>
    <name evidence="3" type="ORF">SHERM_03906</name>
</gene>